<dbReference type="AlphaFoldDB" id="A0A191ZGZ7"/>
<protein>
    <recommendedName>
        <fullName evidence="2">Big-1 domain-containing protein</fullName>
    </recommendedName>
</protein>
<dbReference type="Gene3D" id="2.60.40.10">
    <property type="entry name" value="Immunoglobulins"/>
    <property type="match status" value="4"/>
</dbReference>
<evidence type="ECO:0000259" key="2">
    <source>
        <dbReference type="PROSITE" id="PS51127"/>
    </source>
</evidence>
<dbReference type="InterPro" id="IPR013783">
    <property type="entry name" value="Ig-like_fold"/>
</dbReference>
<feature type="domain" description="Big-1" evidence="2">
    <location>
        <begin position="278"/>
        <end position="373"/>
    </location>
</feature>
<accession>A0A191ZGZ7</accession>
<dbReference type="InterPro" id="IPR003344">
    <property type="entry name" value="Big_1_dom"/>
</dbReference>
<dbReference type="SMART" id="SM00634">
    <property type="entry name" value="BID_1"/>
    <property type="match status" value="3"/>
</dbReference>
<dbReference type="EMBL" id="CP016027">
    <property type="protein sequence ID" value="ANJ67128.1"/>
    <property type="molecule type" value="Genomic_DNA"/>
</dbReference>
<dbReference type="SUPFAM" id="SSF49373">
    <property type="entry name" value="Invasin/intimin cell-adhesion fragments"/>
    <property type="match status" value="4"/>
</dbReference>
<evidence type="ECO:0000313" key="4">
    <source>
        <dbReference type="Proteomes" id="UP000078596"/>
    </source>
</evidence>
<gene>
    <name evidence="3" type="ORF">A9404_06780</name>
</gene>
<feature type="domain" description="Big-1" evidence="2">
    <location>
        <begin position="93"/>
        <end position="187"/>
    </location>
</feature>
<dbReference type="Pfam" id="PF02369">
    <property type="entry name" value="Big_1"/>
    <property type="match status" value="1"/>
</dbReference>
<dbReference type="PROSITE" id="PS51127">
    <property type="entry name" value="BIG1"/>
    <property type="match status" value="2"/>
</dbReference>
<sequence length="590" mass="59414">MLASKTSVGTNDATGTDIIALVKDANNNLVSGVPVTISATGGNLTGAPFTTDQTGSAKGSLNTSNVLPNGQITLTATAGASTSQPLVIAVTGTALTISGATSATIGSQQTYSLTLVDSTGKPIANQPVSLTTTSGTLSATSVTTDSKGTASFTFTPGTTDAAITATAVNLNAGATQNISVSQNATSITTPTENQILYIGQSYPVTANVSVSGTPQSGASVAFTTTRGTLTASSATSDVSGNATVYIGSNTSGPSLISASANNVTGIRNVTFSALTAQKVIVQATSSVIPTNGSTQIQAQVQDNNGNAVVGATVNFTLQNETSNGNLSATSATTNNQGVATITYTAGGNPDNSFTIQATVPAQQPNQPTAVSGQVALSVAGKSFSVVIGEDNKIVKNDANATYEKTYNVIVTDNTGAPVQGASIQLRALPKAYAKGAWELQTGATTWTQFYKEYPSGTVNRGSQVNGTIYYTGARQVCASEDTNGNGVLDPGEDINGNGTLEPPNIVTFSPANPVTDANGTATFKIIYGQNYGGWVYNSITATAIVSGTEGSNTLSGWLGLASSDLDAGNKSGPAGNPSPFGIYGSCTYPY</sequence>
<reference evidence="3 4" key="1">
    <citation type="submission" date="2016-06" db="EMBL/GenBank/DDBJ databases">
        <title>Insight into the functional genes involving in sulfur oxidation in Pearl River water.</title>
        <authorList>
            <person name="Luo J."/>
            <person name="Tan X."/>
            <person name="Lin W."/>
        </authorList>
    </citation>
    <scope>NUCLEOTIDE SEQUENCE [LARGE SCALE GENOMIC DNA]</scope>
    <source>
        <strain evidence="3 4">LS2</strain>
    </source>
</reference>
<dbReference type="Proteomes" id="UP000078596">
    <property type="component" value="Chromosome"/>
</dbReference>
<dbReference type="STRING" id="1860122.A9404_06780"/>
<dbReference type="KEGG" id="haz:A9404_06780"/>
<evidence type="ECO:0000313" key="3">
    <source>
        <dbReference type="EMBL" id="ANJ67128.1"/>
    </source>
</evidence>
<organism evidence="3 4">
    <name type="scientific">Halothiobacillus diazotrophicus</name>
    <dbReference type="NCBI Taxonomy" id="1860122"/>
    <lineage>
        <taxon>Bacteria</taxon>
        <taxon>Pseudomonadati</taxon>
        <taxon>Pseudomonadota</taxon>
        <taxon>Gammaproteobacteria</taxon>
        <taxon>Chromatiales</taxon>
        <taxon>Halothiobacillaceae</taxon>
        <taxon>Halothiobacillus</taxon>
    </lineage>
</organism>
<keyword evidence="4" id="KW-1185">Reference proteome</keyword>
<name>A0A191ZGZ7_9GAMM</name>
<comment type="similarity">
    <text evidence="1">Belongs to the intimin/invasin family.</text>
</comment>
<evidence type="ECO:0000256" key="1">
    <source>
        <dbReference type="ARBA" id="ARBA00010116"/>
    </source>
</evidence>
<proteinExistence type="inferred from homology"/>
<dbReference type="InterPro" id="IPR008964">
    <property type="entry name" value="Invasin/intimin_cell_adhesion"/>
</dbReference>